<dbReference type="EMBL" id="BGPR01000111">
    <property type="protein sequence ID" value="GBL95337.1"/>
    <property type="molecule type" value="Genomic_DNA"/>
</dbReference>
<protein>
    <submittedName>
        <fullName evidence="2">Uncharacterized protein</fullName>
    </submittedName>
</protein>
<dbReference type="Proteomes" id="UP000499080">
    <property type="component" value="Unassembled WGS sequence"/>
</dbReference>
<sequence length="129" mass="14017">MNSGRFPSSKKRLGKIRFTTHTPSLTLARPKIRLARIEPTKPAGAGVVVRVLSYSSALQKSFCANCSFTTCVQNAAKIHPPENLSESDTDLATNSAPETCTPRRSKSKSNSQSNKCLKLQLSKRGISPQ</sequence>
<dbReference type="AlphaFoldDB" id="A0A4Y2BUU2"/>
<keyword evidence="3" id="KW-1185">Reference proteome</keyword>
<evidence type="ECO:0000313" key="3">
    <source>
        <dbReference type="Proteomes" id="UP000499080"/>
    </source>
</evidence>
<name>A0A4Y2BUU2_ARAVE</name>
<organism evidence="2 3">
    <name type="scientific">Araneus ventricosus</name>
    <name type="common">Orbweaver spider</name>
    <name type="synonym">Epeira ventricosa</name>
    <dbReference type="NCBI Taxonomy" id="182803"/>
    <lineage>
        <taxon>Eukaryota</taxon>
        <taxon>Metazoa</taxon>
        <taxon>Ecdysozoa</taxon>
        <taxon>Arthropoda</taxon>
        <taxon>Chelicerata</taxon>
        <taxon>Arachnida</taxon>
        <taxon>Araneae</taxon>
        <taxon>Araneomorphae</taxon>
        <taxon>Entelegynae</taxon>
        <taxon>Araneoidea</taxon>
        <taxon>Araneidae</taxon>
        <taxon>Araneus</taxon>
    </lineage>
</organism>
<feature type="region of interest" description="Disordered" evidence="1">
    <location>
        <begin position="80"/>
        <end position="129"/>
    </location>
</feature>
<comment type="caution">
    <text evidence="2">The sequence shown here is derived from an EMBL/GenBank/DDBJ whole genome shotgun (WGS) entry which is preliminary data.</text>
</comment>
<reference evidence="2 3" key="1">
    <citation type="journal article" date="2019" name="Sci. Rep.">
        <title>Orb-weaving spider Araneus ventricosus genome elucidates the spidroin gene catalogue.</title>
        <authorList>
            <person name="Kono N."/>
            <person name="Nakamura H."/>
            <person name="Ohtoshi R."/>
            <person name="Moran D.A.P."/>
            <person name="Shinohara A."/>
            <person name="Yoshida Y."/>
            <person name="Fujiwara M."/>
            <person name="Mori M."/>
            <person name="Tomita M."/>
            <person name="Arakawa K."/>
        </authorList>
    </citation>
    <scope>NUCLEOTIDE SEQUENCE [LARGE SCALE GENOMIC DNA]</scope>
</reference>
<evidence type="ECO:0000313" key="2">
    <source>
        <dbReference type="EMBL" id="GBL95337.1"/>
    </source>
</evidence>
<feature type="compositionally biased region" description="Polar residues" evidence="1">
    <location>
        <begin position="84"/>
        <end position="98"/>
    </location>
</feature>
<gene>
    <name evidence="2" type="ORF">AVEN_154755_1</name>
</gene>
<accession>A0A4Y2BUU2</accession>
<evidence type="ECO:0000256" key="1">
    <source>
        <dbReference type="SAM" id="MobiDB-lite"/>
    </source>
</evidence>
<proteinExistence type="predicted"/>